<evidence type="ECO:0000313" key="9">
    <source>
        <dbReference type="Proteomes" id="UP001230188"/>
    </source>
</evidence>
<feature type="domain" description="Ubiquitin-like" evidence="6">
    <location>
        <begin position="71"/>
        <end position="145"/>
    </location>
</feature>
<dbReference type="GO" id="GO:0051010">
    <property type="term" value="F:microtubule plus-end binding"/>
    <property type="evidence" value="ECO:0007669"/>
    <property type="project" value="TreeGrafter"/>
</dbReference>
<dbReference type="PANTHER" id="PTHR18916:SF85">
    <property type="entry name" value="TUBULIN-FOLDING COFACTOR B"/>
    <property type="match status" value="1"/>
</dbReference>
<evidence type="ECO:0000256" key="1">
    <source>
        <dbReference type="ARBA" id="ARBA00004496"/>
    </source>
</evidence>
<evidence type="ECO:0000256" key="5">
    <source>
        <dbReference type="SAM" id="MobiDB-lite"/>
    </source>
</evidence>
<dbReference type="EMBL" id="JAQMWT010000040">
    <property type="protein sequence ID" value="KAJ8612882.1"/>
    <property type="molecule type" value="Genomic_DNA"/>
</dbReference>
<evidence type="ECO:0008006" key="10">
    <source>
        <dbReference type="Google" id="ProtNLM"/>
    </source>
</evidence>
<dbReference type="Gene3D" id="3.10.20.90">
    <property type="entry name" value="Phosphatidylinositol 3-kinase Catalytic Subunit, Chain A, domain 1"/>
    <property type="match status" value="1"/>
</dbReference>
<dbReference type="GO" id="GO:0005737">
    <property type="term" value="C:cytoplasm"/>
    <property type="evidence" value="ECO:0007669"/>
    <property type="project" value="UniProtKB-SubCell"/>
</dbReference>
<dbReference type="GO" id="GO:0007023">
    <property type="term" value="P:post-chaperonin tubulin folding pathway"/>
    <property type="evidence" value="ECO:0007669"/>
    <property type="project" value="InterPro"/>
</dbReference>
<feature type="region of interest" description="Disordered" evidence="5">
    <location>
        <begin position="281"/>
        <end position="300"/>
    </location>
</feature>
<sequence length="300" mass="33029">MEDVDGTLAETLGRDRRFAAQAKSSACSSSSSSSSPGGERIENADMRAIRDWVTAKDGEQYDLLPEDVVAVEVTHENLNQRMLSLRFNLHTTIADLKARLYLHHGTPASSQRLVLRDGGADICALDDDSKMLGYYSVQSGMTIHVRDLDPHSISRGGALENVELVEKYVMSDETYDQRKGTLREYFREQRKVAKPVGDAAPTLDDAKHVVLGARCRVAPGARRGVVAFLGCVPDLQDGVWVGVCLDEPLGKNDGSIKGNRIFEAPPNHGTFVRPKNVEVGDFPEILDDDDEEEDDDDEEL</sequence>
<comment type="subcellular location">
    <subcellularLocation>
        <location evidence="1">Cytoplasm</location>
    </subcellularLocation>
</comment>
<comment type="caution">
    <text evidence="8">The sequence shown here is derived from an EMBL/GenBank/DDBJ whole genome shotgun (WGS) entry which is preliminary data.</text>
</comment>
<dbReference type="InterPro" id="IPR045172">
    <property type="entry name" value="TBCB_Ubl"/>
</dbReference>
<dbReference type="GO" id="GO:0035371">
    <property type="term" value="C:microtubule plus-end"/>
    <property type="evidence" value="ECO:0007669"/>
    <property type="project" value="TreeGrafter"/>
</dbReference>
<dbReference type="SUPFAM" id="SSF54236">
    <property type="entry name" value="Ubiquitin-like"/>
    <property type="match status" value="1"/>
</dbReference>
<dbReference type="SMART" id="SM01052">
    <property type="entry name" value="CAP_GLY"/>
    <property type="match status" value="1"/>
</dbReference>
<dbReference type="InterPro" id="IPR029071">
    <property type="entry name" value="Ubiquitin-like_domsf"/>
</dbReference>
<dbReference type="PANTHER" id="PTHR18916">
    <property type="entry name" value="DYNACTIN 1-RELATED MICROTUBULE-BINDING"/>
    <property type="match status" value="1"/>
</dbReference>
<feature type="compositionally biased region" description="Low complexity" evidence="5">
    <location>
        <begin position="19"/>
        <end position="35"/>
    </location>
</feature>
<dbReference type="Pfam" id="PF14560">
    <property type="entry name" value="Ubiquitin_2"/>
    <property type="match status" value="1"/>
</dbReference>
<dbReference type="SMART" id="SM00213">
    <property type="entry name" value="UBQ"/>
    <property type="match status" value="1"/>
</dbReference>
<evidence type="ECO:0000256" key="4">
    <source>
        <dbReference type="ARBA" id="ARBA00025779"/>
    </source>
</evidence>
<protein>
    <recommendedName>
        <fullName evidence="10">Tubulin folding cofactor B</fullName>
    </recommendedName>
</protein>
<dbReference type="InterPro" id="IPR036859">
    <property type="entry name" value="CAP-Gly_dom_sf"/>
</dbReference>
<evidence type="ECO:0000259" key="6">
    <source>
        <dbReference type="PROSITE" id="PS50053"/>
    </source>
</evidence>
<dbReference type="GO" id="GO:0005634">
    <property type="term" value="C:nucleus"/>
    <property type="evidence" value="ECO:0007669"/>
    <property type="project" value="TreeGrafter"/>
</dbReference>
<gene>
    <name evidence="8" type="ORF">CTAYLR_002079</name>
</gene>
<dbReference type="AlphaFoldDB" id="A0AAD7UP74"/>
<comment type="similarity">
    <text evidence="4">Belongs to the TBCB family.</text>
</comment>
<evidence type="ECO:0000313" key="8">
    <source>
        <dbReference type="EMBL" id="KAJ8612882.1"/>
    </source>
</evidence>
<keyword evidence="9" id="KW-1185">Reference proteome</keyword>
<keyword evidence="3" id="KW-0143">Chaperone</keyword>
<name>A0AAD7UP74_9STRA</name>
<dbReference type="InterPro" id="IPR000938">
    <property type="entry name" value="CAP-Gly_domain"/>
</dbReference>
<proteinExistence type="inferred from homology"/>
<evidence type="ECO:0000256" key="2">
    <source>
        <dbReference type="ARBA" id="ARBA00022490"/>
    </source>
</evidence>
<dbReference type="GO" id="GO:0031122">
    <property type="term" value="P:cytoplasmic microtubule organization"/>
    <property type="evidence" value="ECO:0007669"/>
    <property type="project" value="TreeGrafter"/>
</dbReference>
<keyword evidence="2" id="KW-0963">Cytoplasm</keyword>
<dbReference type="PROSITE" id="PS50053">
    <property type="entry name" value="UBIQUITIN_2"/>
    <property type="match status" value="1"/>
</dbReference>
<dbReference type="Pfam" id="PF01302">
    <property type="entry name" value="CAP_GLY"/>
    <property type="match status" value="1"/>
</dbReference>
<evidence type="ECO:0000256" key="3">
    <source>
        <dbReference type="ARBA" id="ARBA00023186"/>
    </source>
</evidence>
<dbReference type="Gene3D" id="2.30.30.190">
    <property type="entry name" value="CAP Gly-rich-like domain"/>
    <property type="match status" value="1"/>
</dbReference>
<dbReference type="CDD" id="cd01789">
    <property type="entry name" value="Ubl_TBCB"/>
    <property type="match status" value="1"/>
</dbReference>
<dbReference type="GO" id="GO:0007021">
    <property type="term" value="P:tubulin complex assembly"/>
    <property type="evidence" value="ECO:0007669"/>
    <property type="project" value="InterPro"/>
</dbReference>
<reference evidence="8" key="1">
    <citation type="submission" date="2023-01" db="EMBL/GenBank/DDBJ databases">
        <title>Metagenome sequencing of chrysophaentin producing Chrysophaeum taylorii.</title>
        <authorList>
            <person name="Davison J."/>
            <person name="Bewley C."/>
        </authorList>
    </citation>
    <scope>NUCLEOTIDE SEQUENCE</scope>
    <source>
        <strain evidence="8">NIES-1699</strain>
    </source>
</reference>
<dbReference type="GO" id="GO:0043014">
    <property type="term" value="F:alpha-tubulin binding"/>
    <property type="evidence" value="ECO:0007669"/>
    <property type="project" value="InterPro"/>
</dbReference>
<feature type="compositionally biased region" description="Acidic residues" evidence="5">
    <location>
        <begin position="284"/>
        <end position="300"/>
    </location>
</feature>
<dbReference type="InterPro" id="IPR000626">
    <property type="entry name" value="Ubiquitin-like_dom"/>
</dbReference>
<organism evidence="8 9">
    <name type="scientific">Chrysophaeum taylorii</name>
    <dbReference type="NCBI Taxonomy" id="2483200"/>
    <lineage>
        <taxon>Eukaryota</taxon>
        <taxon>Sar</taxon>
        <taxon>Stramenopiles</taxon>
        <taxon>Ochrophyta</taxon>
        <taxon>Pelagophyceae</taxon>
        <taxon>Pelagomonadales</taxon>
        <taxon>Pelagomonadaceae</taxon>
        <taxon>Chrysophaeum</taxon>
    </lineage>
</organism>
<dbReference type="SUPFAM" id="SSF74924">
    <property type="entry name" value="Cap-Gly domain"/>
    <property type="match status" value="1"/>
</dbReference>
<feature type="region of interest" description="Disordered" evidence="5">
    <location>
        <begin position="1"/>
        <end position="41"/>
    </location>
</feature>
<evidence type="ECO:0000259" key="7">
    <source>
        <dbReference type="PROSITE" id="PS50245"/>
    </source>
</evidence>
<feature type="domain" description="CAP-Gly" evidence="7">
    <location>
        <begin position="231"/>
        <end position="273"/>
    </location>
</feature>
<dbReference type="Proteomes" id="UP001230188">
    <property type="component" value="Unassembled WGS sequence"/>
</dbReference>
<accession>A0AAD7UP74</accession>
<dbReference type="PROSITE" id="PS50245">
    <property type="entry name" value="CAP_GLY_2"/>
    <property type="match status" value="1"/>
</dbReference>